<dbReference type="Proteomes" id="UP001412067">
    <property type="component" value="Unassembled WGS sequence"/>
</dbReference>
<reference evidence="1 2" key="1">
    <citation type="journal article" date="2022" name="Nat. Plants">
        <title>Genomes of leafy and leafless Platanthera orchids illuminate the evolution of mycoheterotrophy.</title>
        <authorList>
            <person name="Li M.H."/>
            <person name="Liu K.W."/>
            <person name="Li Z."/>
            <person name="Lu H.C."/>
            <person name="Ye Q.L."/>
            <person name="Zhang D."/>
            <person name="Wang J.Y."/>
            <person name="Li Y.F."/>
            <person name="Zhong Z.M."/>
            <person name="Liu X."/>
            <person name="Yu X."/>
            <person name="Liu D.K."/>
            <person name="Tu X.D."/>
            <person name="Liu B."/>
            <person name="Hao Y."/>
            <person name="Liao X.Y."/>
            <person name="Jiang Y.T."/>
            <person name="Sun W.H."/>
            <person name="Chen J."/>
            <person name="Chen Y.Q."/>
            <person name="Ai Y."/>
            <person name="Zhai J.W."/>
            <person name="Wu S.S."/>
            <person name="Zhou Z."/>
            <person name="Hsiao Y.Y."/>
            <person name="Wu W.L."/>
            <person name="Chen Y.Y."/>
            <person name="Lin Y.F."/>
            <person name="Hsu J.L."/>
            <person name="Li C.Y."/>
            <person name="Wang Z.W."/>
            <person name="Zhao X."/>
            <person name="Zhong W.Y."/>
            <person name="Ma X.K."/>
            <person name="Ma L."/>
            <person name="Huang J."/>
            <person name="Chen G.Z."/>
            <person name="Huang M.Z."/>
            <person name="Huang L."/>
            <person name="Peng D.H."/>
            <person name="Luo Y.B."/>
            <person name="Zou S.Q."/>
            <person name="Chen S.P."/>
            <person name="Lan S."/>
            <person name="Tsai W.C."/>
            <person name="Van de Peer Y."/>
            <person name="Liu Z.J."/>
        </authorList>
    </citation>
    <scope>NUCLEOTIDE SEQUENCE [LARGE SCALE GENOMIC DNA]</scope>
    <source>
        <strain evidence="1">Lor288</strain>
    </source>
</reference>
<keyword evidence="2" id="KW-1185">Reference proteome</keyword>
<protein>
    <submittedName>
        <fullName evidence="1">Uncharacterized protein</fullName>
    </submittedName>
</protein>
<comment type="caution">
    <text evidence="1">The sequence shown here is derived from an EMBL/GenBank/DDBJ whole genome shotgun (WGS) entry which is preliminary data.</text>
</comment>
<name>A0ABR2M1D3_9ASPA</name>
<organism evidence="1 2">
    <name type="scientific">Platanthera guangdongensis</name>
    <dbReference type="NCBI Taxonomy" id="2320717"/>
    <lineage>
        <taxon>Eukaryota</taxon>
        <taxon>Viridiplantae</taxon>
        <taxon>Streptophyta</taxon>
        <taxon>Embryophyta</taxon>
        <taxon>Tracheophyta</taxon>
        <taxon>Spermatophyta</taxon>
        <taxon>Magnoliopsida</taxon>
        <taxon>Liliopsida</taxon>
        <taxon>Asparagales</taxon>
        <taxon>Orchidaceae</taxon>
        <taxon>Orchidoideae</taxon>
        <taxon>Orchideae</taxon>
        <taxon>Orchidinae</taxon>
        <taxon>Platanthera</taxon>
    </lineage>
</organism>
<dbReference type="EMBL" id="JBBWWR010000013">
    <property type="protein sequence ID" value="KAK8955634.1"/>
    <property type="molecule type" value="Genomic_DNA"/>
</dbReference>
<sequence>MSRLVLSSFLELKMRLSREVLPGPPENFPRSTRRLFSPGLSLLFLFFVEVLSLNENNYLAI</sequence>
<accession>A0ABR2M1D3</accession>
<gene>
    <name evidence="1" type="ORF">KSP40_PGU001683</name>
</gene>
<evidence type="ECO:0000313" key="1">
    <source>
        <dbReference type="EMBL" id="KAK8955634.1"/>
    </source>
</evidence>
<proteinExistence type="predicted"/>
<evidence type="ECO:0000313" key="2">
    <source>
        <dbReference type="Proteomes" id="UP001412067"/>
    </source>
</evidence>